<gene>
    <name evidence="1" type="ORF">PLICRDRAFT_180429</name>
</gene>
<dbReference type="EMBL" id="KN832578">
    <property type="protein sequence ID" value="KII83342.1"/>
    <property type="molecule type" value="Genomic_DNA"/>
</dbReference>
<accession>A0A0C9SQ51</accession>
<proteinExistence type="predicted"/>
<reference evidence="1 2" key="1">
    <citation type="submission" date="2014-06" db="EMBL/GenBank/DDBJ databases">
        <title>Evolutionary Origins and Diversification of the Mycorrhizal Mutualists.</title>
        <authorList>
            <consortium name="DOE Joint Genome Institute"/>
            <consortium name="Mycorrhizal Genomics Consortium"/>
            <person name="Kohler A."/>
            <person name="Kuo A."/>
            <person name="Nagy L.G."/>
            <person name="Floudas D."/>
            <person name="Copeland A."/>
            <person name="Barry K.W."/>
            <person name="Cichocki N."/>
            <person name="Veneault-Fourrey C."/>
            <person name="LaButti K."/>
            <person name="Lindquist E.A."/>
            <person name="Lipzen A."/>
            <person name="Lundell T."/>
            <person name="Morin E."/>
            <person name="Murat C."/>
            <person name="Riley R."/>
            <person name="Ohm R."/>
            <person name="Sun H."/>
            <person name="Tunlid A."/>
            <person name="Henrissat B."/>
            <person name="Grigoriev I.V."/>
            <person name="Hibbett D.S."/>
            <person name="Martin F."/>
        </authorList>
    </citation>
    <scope>NUCLEOTIDE SEQUENCE [LARGE SCALE GENOMIC DNA]</scope>
    <source>
        <strain evidence="1 2">FD-325 SS-3</strain>
    </source>
</reference>
<name>A0A0C9SQ51_PLICR</name>
<keyword evidence="2" id="KW-1185">Reference proteome</keyword>
<dbReference type="OrthoDB" id="3001418at2759"/>
<dbReference type="AlphaFoldDB" id="A0A0C9SQ51"/>
<sequence>MTASKSTFSLQALDSMLNEGYDNDSISDDSFTTCPQGSFTGIPTHRTSIPSRYSRHSLLLSSSHNSSTSRSWTIRSPLGLGSLPARAFISFGEATLRGIANVIIRRRLASIASVFPHEDDEPPEGVDSMYDDLLDFARPGFYSQSIRKSAMQLLLVQIGRCATAHMIPRILDLPSVDIHVLLSELISIVDMGWLPAFGDDSFHHSLWTTYQHSAEDDIDDFDEWISYVDYHRAAPFIDFISRLAEVSATVSGDTVITAVNTPKESPSTFSIDIRISVRQGGSALTE</sequence>
<dbReference type="HOGENOM" id="CLU_973587_0_0_1"/>
<dbReference type="Proteomes" id="UP000053263">
    <property type="component" value="Unassembled WGS sequence"/>
</dbReference>
<evidence type="ECO:0000313" key="2">
    <source>
        <dbReference type="Proteomes" id="UP000053263"/>
    </source>
</evidence>
<evidence type="ECO:0000313" key="1">
    <source>
        <dbReference type="EMBL" id="KII83342.1"/>
    </source>
</evidence>
<protein>
    <submittedName>
        <fullName evidence="1">Uncharacterized protein</fullName>
    </submittedName>
</protein>
<organism evidence="1 2">
    <name type="scientific">Plicaturopsis crispa FD-325 SS-3</name>
    <dbReference type="NCBI Taxonomy" id="944288"/>
    <lineage>
        <taxon>Eukaryota</taxon>
        <taxon>Fungi</taxon>
        <taxon>Dikarya</taxon>
        <taxon>Basidiomycota</taxon>
        <taxon>Agaricomycotina</taxon>
        <taxon>Agaricomycetes</taxon>
        <taxon>Agaricomycetidae</taxon>
        <taxon>Amylocorticiales</taxon>
        <taxon>Amylocorticiaceae</taxon>
        <taxon>Plicatura</taxon>
        <taxon>Plicaturopsis crispa</taxon>
    </lineage>
</organism>